<gene>
    <name evidence="1" type="ORF">CYMTET_16048</name>
</gene>
<dbReference type="InterPro" id="IPR002347">
    <property type="entry name" value="SDR_fam"/>
</dbReference>
<reference evidence="1 2" key="1">
    <citation type="journal article" date="2015" name="Genome Biol. Evol.">
        <title>Comparative Genomics of a Bacterivorous Green Alga Reveals Evolutionary Causalities and Consequences of Phago-Mixotrophic Mode of Nutrition.</title>
        <authorList>
            <person name="Burns J.A."/>
            <person name="Paasch A."/>
            <person name="Narechania A."/>
            <person name="Kim E."/>
        </authorList>
    </citation>
    <scope>NUCLEOTIDE SEQUENCE [LARGE SCALE GENOMIC DNA]</scope>
    <source>
        <strain evidence="1 2">PLY_AMNH</strain>
    </source>
</reference>
<evidence type="ECO:0000313" key="2">
    <source>
        <dbReference type="Proteomes" id="UP001190700"/>
    </source>
</evidence>
<dbReference type="Proteomes" id="UP001190700">
    <property type="component" value="Unassembled WGS sequence"/>
</dbReference>
<dbReference type="EMBL" id="LGRX02006980">
    <property type="protein sequence ID" value="KAK3275836.1"/>
    <property type="molecule type" value="Genomic_DNA"/>
</dbReference>
<accession>A0AAE0L8B0</accession>
<proteinExistence type="predicted"/>
<sequence length="258" mass="27918">MVDKVALIIGAGSGIGGAVAAEFASHGYTVCVVRRTDQAKLDELVKKISGDGGSARAYLLDATDDKSVERLVDEIEGQVGPIAFACYNLGANMGVRNIQNTRTDTFEKAFKLGAVGAFLLAKHVSKYMVPRAEGTIVFTSATASVRGNAGHHAHAAAMMARRGVAMSLNHELRSHGIHVCHVIVDGVVDSPDTLGKFFPEAFQSLKAKLDPRQGMLKPVDLAKTYWHLHTQSRTCWTFELDVSPWVENPWFNSPRASL</sequence>
<dbReference type="Gene3D" id="3.40.50.720">
    <property type="entry name" value="NAD(P)-binding Rossmann-like Domain"/>
    <property type="match status" value="1"/>
</dbReference>
<evidence type="ECO:0000313" key="1">
    <source>
        <dbReference type="EMBL" id="KAK3275836.1"/>
    </source>
</evidence>
<name>A0AAE0L8B0_9CHLO</name>
<keyword evidence="2" id="KW-1185">Reference proteome</keyword>
<dbReference type="SUPFAM" id="SSF51735">
    <property type="entry name" value="NAD(P)-binding Rossmann-fold domains"/>
    <property type="match status" value="1"/>
</dbReference>
<organism evidence="1 2">
    <name type="scientific">Cymbomonas tetramitiformis</name>
    <dbReference type="NCBI Taxonomy" id="36881"/>
    <lineage>
        <taxon>Eukaryota</taxon>
        <taxon>Viridiplantae</taxon>
        <taxon>Chlorophyta</taxon>
        <taxon>Pyramimonadophyceae</taxon>
        <taxon>Pyramimonadales</taxon>
        <taxon>Pyramimonadaceae</taxon>
        <taxon>Cymbomonas</taxon>
    </lineage>
</organism>
<protein>
    <submittedName>
        <fullName evidence="1">Uncharacterized protein</fullName>
    </submittedName>
</protein>
<dbReference type="InterPro" id="IPR036291">
    <property type="entry name" value="NAD(P)-bd_dom_sf"/>
</dbReference>
<dbReference type="PANTHER" id="PTHR43431">
    <property type="entry name" value="OXIDOREDUCTASE, SHORT CHAIN DEHYDROGENASE/REDUCTASE FAMILY (AFU_ORTHOLOGUE AFUA_5G14000)"/>
    <property type="match status" value="1"/>
</dbReference>
<comment type="caution">
    <text evidence="1">The sequence shown here is derived from an EMBL/GenBank/DDBJ whole genome shotgun (WGS) entry which is preliminary data.</text>
</comment>
<dbReference type="AlphaFoldDB" id="A0AAE0L8B0"/>
<dbReference type="PANTHER" id="PTHR43431:SF7">
    <property type="entry name" value="OXIDOREDUCTASE, SHORT CHAIN DEHYDROGENASE_REDUCTASE FAMILY (AFU_ORTHOLOGUE AFUA_5G14000)"/>
    <property type="match status" value="1"/>
</dbReference>
<dbReference type="PRINTS" id="PR00081">
    <property type="entry name" value="GDHRDH"/>
</dbReference>
<dbReference type="Pfam" id="PF00106">
    <property type="entry name" value="adh_short"/>
    <property type="match status" value="1"/>
</dbReference>